<feature type="transmembrane region" description="Helical" evidence="9">
    <location>
        <begin position="1000"/>
        <end position="1023"/>
    </location>
</feature>
<dbReference type="Pfam" id="PF00664">
    <property type="entry name" value="ABC_membrane"/>
    <property type="match status" value="2"/>
</dbReference>
<dbReference type="InterPro" id="IPR050173">
    <property type="entry name" value="ABC_transporter_C-like"/>
</dbReference>
<feature type="transmembrane region" description="Helical" evidence="9">
    <location>
        <begin position="830"/>
        <end position="856"/>
    </location>
</feature>
<evidence type="ECO:0000259" key="10">
    <source>
        <dbReference type="PROSITE" id="PS50893"/>
    </source>
</evidence>
<feature type="domain" description="ABC transmembrane type-1" evidence="11">
    <location>
        <begin position="834"/>
        <end position="1111"/>
    </location>
</feature>
<accession>A0A2J6PGP9</accession>
<dbReference type="InterPro" id="IPR003593">
    <property type="entry name" value="AAA+_ATPase"/>
</dbReference>
<dbReference type="InterPro" id="IPR017871">
    <property type="entry name" value="ABC_transporter-like_CS"/>
</dbReference>
<evidence type="ECO:0000256" key="8">
    <source>
        <dbReference type="SAM" id="MobiDB-lite"/>
    </source>
</evidence>
<dbReference type="Gene3D" id="3.40.50.300">
    <property type="entry name" value="P-loop containing nucleotide triphosphate hydrolases"/>
    <property type="match status" value="2"/>
</dbReference>
<keyword evidence="13" id="KW-1185">Reference proteome</keyword>
<dbReference type="CDD" id="cd03250">
    <property type="entry name" value="ABCC_MRP_domain1"/>
    <property type="match status" value="1"/>
</dbReference>
<dbReference type="Proteomes" id="UP000235672">
    <property type="component" value="Unassembled WGS sequence"/>
</dbReference>
<feature type="domain" description="ABC transmembrane type-1" evidence="11">
    <location>
        <begin position="179"/>
        <end position="476"/>
    </location>
</feature>
<protein>
    <submittedName>
        <fullName evidence="12">ATP-binding cassette transporter protein YOR1-like protein</fullName>
    </submittedName>
</protein>
<feature type="transmembrane region" description="Helical" evidence="9">
    <location>
        <begin position="450"/>
        <end position="475"/>
    </location>
</feature>
<dbReference type="CDD" id="cd18606">
    <property type="entry name" value="ABC_6TM_YOR1_D2_like"/>
    <property type="match status" value="1"/>
</dbReference>
<dbReference type="GO" id="GO:0016020">
    <property type="term" value="C:membrane"/>
    <property type="evidence" value="ECO:0007669"/>
    <property type="project" value="UniProtKB-SubCell"/>
</dbReference>
<evidence type="ECO:0000313" key="13">
    <source>
        <dbReference type="Proteomes" id="UP000235672"/>
    </source>
</evidence>
<dbReference type="CDD" id="cd18597">
    <property type="entry name" value="ABC_6TM_YOR1_D1_like"/>
    <property type="match status" value="1"/>
</dbReference>
<evidence type="ECO:0000256" key="6">
    <source>
        <dbReference type="ARBA" id="ARBA00022989"/>
    </source>
</evidence>
<dbReference type="InterPro" id="IPR036640">
    <property type="entry name" value="ABC1_TM_sf"/>
</dbReference>
<feature type="domain" description="ABC transporter" evidence="10">
    <location>
        <begin position="1149"/>
        <end position="1390"/>
    </location>
</feature>
<evidence type="ECO:0000256" key="4">
    <source>
        <dbReference type="ARBA" id="ARBA00022741"/>
    </source>
</evidence>
<feature type="domain" description="ABC transporter" evidence="10">
    <location>
        <begin position="536"/>
        <end position="770"/>
    </location>
</feature>
<feature type="region of interest" description="Disordered" evidence="8">
    <location>
        <begin position="536"/>
        <end position="558"/>
    </location>
</feature>
<dbReference type="Gene3D" id="1.20.1560.10">
    <property type="entry name" value="ABC transporter type 1, transmembrane domain"/>
    <property type="match status" value="2"/>
</dbReference>
<dbReference type="Pfam" id="PF00005">
    <property type="entry name" value="ABC_tran"/>
    <property type="match status" value="2"/>
</dbReference>
<dbReference type="FunFam" id="3.40.50.300:FF:000565">
    <property type="entry name" value="ABC bile acid transporter"/>
    <property type="match status" value="1"/>
</dbReference>
<evidence type="ECO:0000256" key="5">
    <source>
        <dbReference type="ARBA" id="ARBA00022840"/>
    </source>
</evidence>
<dbReference type="SUPFAM" id="SSF90123">
    <property type="entry name" value="ABC transporter transmembrane region"/>
    <property type="match status" value="2"/>
</dbReference>
<feature type="transmembrane region" description="Helical" evidence="9">
    <location>
        <begin position="1060"/>
        <end position="1078"/>
    </location>
</feature>
<keyword evidence="6 9" id="KW-1133">Transmembrane helix</keyword>
<dbReference type="SMART" id="SM00382">
    <property type="entry name" value="AAA"/>
    <property type="match status" value="2"/>
</dbReference>
<dbReference type="SUPFAM" id="SSF52540">
    <property type="entry name" value="P-loop containing nucleoside triphosphate hydrolases"/>
    <property type="match status" value="2"/>
</dbReference>
<feature type="transmembrane region" description="Helical" evidence="9">
    <location>
        <begin position="948"/>
        <end position="965"/>
    </location>
</feature>
<proteinExistence type="predicted"/>
<keyword evidence="3 9" id="KW-0812">Transmembrane</keyword>
<feature type="transmembrane region" description="Helical" evidence="9">
    <location>
        <begin position="418"/>
        <end position="438"/>
    </location>
</feature>
<feature type="transmembrane region" description="Helical" evidence="9">
    <location>
        <begin position="868"/>
        <end position="889"/>
    </location>
</feature>
<name>A0A2J6PGP9_9HELO</name>
<evidence type="ECO:0000256" key="9">
    <source>
        <dbReference type="SAM" id="Phobius"/>
    </source>
</evidence>
<feature type="transmembrane region" description="Helical" evidence="9">
    <location>
        <begin position="1084"/>
        <end position="1103"/>
    </location>
</feature>
<dbReference type="GO" id="GO:0005524">
    <property type="term" value="F:ATP binding"/>
    <property type="evidence" value="ECO:0007669"/>
    <property type="project" value="UniProtKB-KW"/>
</dbReference>
<dbReference type="STRING" id="1745343.A0A2J6PGP9"/>
<evidence type="ECO:0000256" key="3">
    <source>
        <dbReference type="ARBA" id="ARBA00022692"/>
    </source>
</evidence>
<feature type="transmembrane region" description="Helical" evidence="9">
    <location>
        <begin position="971"/>
        <end position="988"/>
    </location>
</feature>
<dbReference type="EMBL" id="KZ613535">
    <property type="protein sequence ID" value="PMD13173.1"/>
    <property type="molecule type" value="Genomic_DNA"/>
</dbReference>
<dbReference type="FunFam" id="1.20.1560.10:FF:000010">
    <property type="entry name" value="Multidrug resistance-associated ABC transporter"/>
    <property type="match status" value="1"/>
</dbReference>
<comment type="subcellular location">
    <subcellularLocation>
        <location evidence="1">Membrane</location>
        <topology evidence="1">Multi-pass membrane protein</topology>
    </subcellularLocation>
</comment>
<feature type="compositionally biased region" description="Basic residues" evidence="8">
    <location>
        <begin position="66"/>
        <end position="78"/>
    </location>
</feature>
<dbReference type="OrthoDB" id="6500128at2759"/>
<sequence length="1422" mass="157461">MIDRKVPAQEEDAVVGSQVLEHEKTSTDIASDDLNVESAVASNEIREEKKVVIMDDSHSPSQLHFNRGHGSPRKRSWSTRLNPFKKRTVPPLPEHRGVSGEYRANFLSALYFQWMVPLMSVGYQRPLELVDIWNVNPDRNVEGLSDKFKSSLEKRRAAPSKKLDPFTLALYDTFKSDFLVGGLCQLIAGCIQVLSPFVLKYLIYFVQDAYNAHFNGGVAPHIANGIGYVVGIACMQIVQSLCMNHYYYRSMILGGQVRSVLIACVLEKAMKLSRRAKTGGAKDNEEGWSNGRINNLMSTDTSRVDTASVTLHRCWVAPIQLMLALALLCINLTYSALVGFGLICTVMPLLGRAVKSLMVRRRAINKLTDHRIQLTQETFNAIRIVKFFAWESKLLSRLAAIRNIEIQKIAYLLSVRNAILATAVVMPILASMLTFITYSLSNHVLNAAPIFSSLALFSALGIPLEILPVAVGRVVDGLASIRRISQFLDAEERQDDAIWNTQEVPAITIDNASFVWEQAASRGGAVAPALEQNAEIKSNEVSGNPDPGSDADPEGAENFREPFNIRDINLAVGRKEFIAVIGEVGCGKSSLISALAGDMRKTSGSVTLGASRALCSQIPWIQNTTLRQNIIFGRDFDSIFYETVIDACALRPDIDMLPSGDLTEIGEKGVTISGGQKQRLNIARAIYFNADIVLMDDPLSAVDTHVGQHILDHAICGLLRDKCRVLVTHQLHVLHRADRIVWIKDGSIHKIATFPELMNGDLEFQNLMQTSSHKQAKTTEPQEVAAEAQNKTISPTKPSNTVALMQEEERARGSVGLSAYAAFVRASGTILNFFIVLFVLVIAQGSNIFTSLWLSWWSSKQFANISTAQYIGVYAALGVVQALLMFAYATTLTTFSTRAAKNMLNSAISHTLRAPMLFFDTTPIGRVTNRFSKDVDTMDNRLTDNLRFLLYIIATVVSVFCLVIAYFYYFIVALIPLTVAFIFAASFYRASAREIKRHEAVLRSFVFASFGEAITGTTTIRAYGVESQFLSTIVHLLDSMNGAYFLTFAGQRWLSTRIDALGSLLIFVVGILIVTSRFDVKPSISGLVLSYMLSIVQLIQVIVQTYADVENDMNSVERLHYYSHGLEQEESVNATPQIVRSTWPENGELQFKDVQMRYRPGLPLVLKGLSVSIRSGERVGIVGRTGAGKSSIISAIFRLVELANGSITIDGMNIAALSLYDLRSRLSIIPQDPTLFQGTIRTNLDPLDEYEDSRLWDALRQAELVGDKVSTGDGQANTRISLDSPVEDEGLNYSLGQRQLLSLARVLIKDSQIIMIDEATSSVDFETDRKVQDTILRAFRSKTLLCIAHRIKTIIGYDRILVMDAGKCVEFDDPLALYDKGAIFHGMCASSGISRADICSQREHIKNTVYMCYTNANSSMHR</sequence>
<keyword evidence="2" id="KW-0813">Transport</keyword>
<dbReference type="GO" id="GO:0140359">
    <property type="term" value="F:ABC-type transporter activity"/>
    <property type="evidence" value="ECO:0007669"/>
    <property type="project" value="InterPro"/>
</dbReference>
<organism evidence="12 13">
    <name type="scientific">Hyaloscypha hepaticicola</name>
    <dbReference type="NCBI Taxonomy" id="2082293"/>
    <lineage>
        <taxon>Eukaryota</taxon>
        <taxon>Fungi</taxon>
        <taxon>Dikarya</taxon>
        <taxon>Ascomycota</taxon>
        <taxon>Pezizomycotina</taxon>
        <taxon>Leotiomycetes</taxon>
        <taxon>Helotiales</taxon>
        <taxon>Hyaloscyphaceae</taxon>
        <taxon>Hyaloscypha</taxon>
    </lineage>
</organism>
<keyword evidence="7 9" id="KW-0472">Membrane</keyword>
<evidence type="ECO:0000259" key="11">
    <source>
        <dbReference type="PROSITE" id="PS50929"/>
    </source>
</evidence>
<dbReference type="FunFam" id="3.40.50.300:FF:000997">
    <property type="entry name" value="Multidrug resistance-associated protein 1"/>
    <property type="match status" value="1"/>
</dbReference>
<evidence type="ECO:0000256" key="1">
    <source>
        <dbReference type="ARBA" id="ARBA00004141"/>
    </source>
</evidence>
<dbReference type="PANTHER" id="PTHR24223:SF464">
    <property type="entry name" value="ABC-TYPE TRANSPORTER CICA"/>
    <property type="match status" value="1"/>
</dbReference>
<dbReference type="PROSITE" id="PS50893">
    <property type="entry name" value="ABC_TRANSPORTER_2"/>
    <property type="match status" value="2"/>
</dbReference>
<reference evidence="12 13" key="1">
    <citation type="submission" date="2016-05" db="EMBL/GenBank/DDBJ databases">
        <title>A degradative enzymes factory behind the ericoid mycorrhizal symbiosis.</title>
        <authorList>
            <consortium name="DOE Joint Genome Institute"/>
            <person name="Martino E."/>
            <person name="Morin E."/>
            <person name="Grelet G."/>
            <person name="Kuo A."/>
            <person name="Kohler A."/>
            <person name="Daghino S."/>
            <person name="Barry K."/>
            <person name="Choi C."/>
            <person name="Cichocki N."/>
            <person name="Clum A."/>
            <person name="Copeland A."/>
            <person name="Hainaut M."/>
            <person name="Haridas S."/>
            <person name="Labutti K."/>
            <person name="Lindquist E."/>
            <person name="Lipzen A."/>
            <person name="Khouja H.-R."/>
            <person name="Murat C."/>
            <person name="Ohm R."/>
            <person name="Olson A."/>
            <person name="Spatafora J."/>
            <person name="Veneault-Fourrey C."/>
            <person name="Henrissat B."/>
            <person name="Grigoriev I."/>
            <person name="Martin F."/>
            <person name="Perotto S."/>
        </authorList>
    </citation>
    <scope>NUCLEOTIDE SEQUENCE [LARGE SCALE GENOMIC DNA]</scope>
    <source>
        <strain evidence="12 13">UAMH 7357</strain>
    </source>
</reference>
<evidence type="ECO:0000313" key="12">
    <source>
        <dbReference type="EMBL" id="PMD13173.1"/>
    </source>
</evidence>
<dbReference type="PROSITE" id="PS50929">
    <property type="entry name" value="ABC_TM1F"/>
    <property type="match status" value="2"/>
</dbReference>
<dbReference type="CDD" id="cd03244">
    <property type="entry name" value="ABCC_MRP_domain2"/>
    <property type="match status" value="1"/>
</dbReference>
<keyword evidence="5 12" id="KW-0067">ATP-binding</keyword>
<keyword evidence="4" id="KW-0547">Nucleotide-binding</keyword>
<evidence type="ECO:0000256" key="7">
    <source>
        <dbReference type="ARBA" id="ARBA00023136"/>
    </source>
</evidence>
<dbReference type="PROSITE" id="PS00211">
    <property type="entry name" value="ABC_TRANSPORTER_1"/>
    <property type="match status" value="2"/>
</dbReference>
<gene>
    <name evidence="12" type="ORF">NA56DRAFT_444385</name>
</gene>
<dbReference type="GO" id="GO:0016887">
    <property type="term" value="F:ATP hydrolysis activity"/>
    <property type="evidence" value="ECO:0007669"/>
    <property type="project" value="InterPro"/>
</dbReference>
<dbReference type="InterPro" id="IPR011527">
    <property type="entry name" value="ABC1_TM_dom"/>
</dbReference>
<dbReference type="FunFam" id="1.20.1560.10:FF:000006">
    <property type="entry name" value="ATP-binding cassette, sub-family C (CFTR/MRP), member 9"/>
    <property type="match status" value="1"/>
</dbReference>
<evidence type="ECO:0000256" key="2">
    <source>
        <dbReference type="ARBA" id="ARBA00022448"/>
    </source>
</evidence>
<dbReference type="InterPro" id="IPR003439">
    <property type="entry name" value="ABC_transporter-like_ATP-bd"/>
</dbReference>
<dbReference type="InterPro" id="IPR027417">
    <property type="entry name" value="P-loop_NTPase"/>
</dbReference>
<feature type="region of interest" description="Disordered" evidence="8">
    <location>
        <begin position="59"/>
        <end position="78"/>
    </location>
</feature>
<dbReference type="PANTHER" id="PTHR24223">
    <property type="entry name" value="ATP-BINDING CASSETTE SUB-FAMILY C"/>
    <property type="match status" value="1"/>
</dbReference>
<feature type="transmembrane region" description="Helical" evidence="9">
    <location>
        <begin position="321"/>
        <end position="351"/>
    </location>
</feature>